<organism evidence="3 4">
    <name type="scientific">Actinomadura syzygii</name>
    <dbReference type="NCBI Taxonomy" id="1427538"/>
    <lineage>
        <taxon>Bacteria</taxon>
        <taxon>Bacillati</taxon>
        <taxon>Actinomycetota</taxon>
        <taxon>Actinomycetes</taxon>
        <taxon>Streptosporangiales</taxon>
        <taxon>Thermomonosporaceae</taxon>
        <taxon>Actinomadura</taxon>
    </lineage>
</organism>
<feature type="transmembrane region" description="Helical" evidence="2">
    <location>
        <begin position="64"/>
        <end position="84"/>
    </location>
</feature>
<evidence type="ECO:0000256" key="2">
    <source>
        <dbReference type="SAM" id="Phobius"/>
    </source>
</evidence>
<dbReference type="Proteomes" id="UP000322634">
    <property type="component" value="Unassembled WGS sequence"/>
</dbReference>
<feature type="transmembrane region" description="Helical" evidence="2">
    <location>
        <begin position="37"/>
        <end position="58"/>
    </location>
</feature>
<feature type="transmembrane region" description="Helical" evidence="2">
    <location>
        <begin position="91"/>
        <end position="111"/>
    </location>
</feature>
<name>A0A5D0UEP5_9ACTN</name>
<protein>
    <submittedName>
        <fullName evidence="3">Uncharacterized protein</fullName>
    </submittedName>
</protein>
<evidence type="ECO:0000313" key="4">
    <source>
        <dbReference type="Proteomes" id="UP000322634"/>
    </source>
</evidence>
<keyword evidence="2" id="KW-1133">Transmembrane helix</keyword>
<feature type="region of interest" description="Disordered" evidence="1">
    <location>
        <begin position="248"/>
        <end position="334"/>
    </location>
</feature>
<feature type="compositionally biased region" description="Low complexity" evidence="1">
    <location>
        <begin position="304"/>
        <end position="316"/>
    </location>
</feature>
<dbReference type="OrthoDB" id="5187095at2"/>
<sequence>MGRGSSAGRSFGRVGRGGTVTVIEDRVSRSYARTAKITFYVVAIVVGLLAATITTSYLPPIAAVLLGGLIGAAVGLLVAAFIVCWPVLRVLWWWAPEIGLTLLAGYGWVLLATHLPLFGRIIILTVLAGVPAVIPALRSRVKAIAWCVITRHRLRVCFNEFIITNRSGTLPLILWARPTRTGERVWAWLRPGLSLADLQSRLDKIAVTCWAASVTVEAASDSNAAVVRIDVKRRAVLTGTIETPLLDLVDNTDTPTTQRAAHPVPTALDLPDVPATSDDNQRGPSRTADPDAVPAPDAARAKPTKTSKSAKAGATGPTAVPQPVNSGEDISDWI</sequence>
<evidence type="ECO:0000313" key="3">
    <source>
        <dbReference type="EMBL" id="TYC16132.1"/>
    </source>
</evidence>
<proteinExistence type="predicted"/>
<reference evidence="3 4" key="1">
    <citation type="submission" date="2019-08" db="EMBL/GenBank/DDBJ databases">
        <title>Actinomadura sp. nov. CYP1-5 isolated from mountain soil.</title>
        <authorList>
            <person name="Songsumanus A."/>
            <person name="Kuncharoen N."/>
            <person name="Kudo T."/>
            <person name="Yuki M."/>
            <person name="Igarashi Y."/>
            <person name="Tanasupawat S."/>
        </authorList>
    </citation>
    <scope>NUCLEOTIDE SEQUENCE [LARGE SCALE GENOMIC DNA]</scope>
    <source>
        <strain evidence="3 4">GKU157</strain>
    </source>
</reference>
<comment type="caution">
    <text evidence="3">The sequence shown here is derived from an EMBL/GenBank/DDBJ whole genome shotgun (WGS) entry which is preliminary data.</text>
</comment>
<accession>A0A5D0UEP5</accession>
<dbReference type="EMBL" id="VSFF01000004">
    <property type="protein sequence ID" value="TYC16132.1"/>
    <property type="molecule type" value="Genomic_DNA"/>
</dbReference>
<evidence type="ECO:0000256" key="1">
    <source>
        <dbReference type="SAM" id="MobiDB-lite"/>
    </source>
</evidence>
<keyword evidence="2" id="KW-0472">Membrane</keyword>
<keyword evidence="2" id="KW-0812">Transmembrane</keyword>
<feature type="transmembrane region" description="Helical" evidence="2">
    <location>
        <begin position="117"/>
        <end position="137"/>
    </location>
</feature>
<gene>
    <name evidence="3" type="ORF">FXF65_10805</name>
</gene>
<keyword evidence="4" id="KW-1185">Reference proteome</keyword>
<dbReference type="AlphaFoldDB" id="A0A5D0UEP5"/>